<accession>A0A9W7HF59</accession>
<evidence type="ECO:0000313" key="3">
    <source>
        <dbReference type="EMBL" id="GMI76151.1"/>
    </source>
</evidence>
<gene>
    <name evidence="3" type="ORF">HRI_001284400</name>
</gene>
<dbReference type="AlphaFoldDB" id="A0A9W7HF59"/>
<dbReference type="SMART" id="SM00285">
    <property type="entry name" value="PBD"/>
    <property type="match status" value="1"/>
</dbReference>
<evidence type="ECO:0000313" key="4">
    <source>
        <dbReference type="Proteomes" id="UP001165190"/>
    </source>
</evidence>
<feature type="compositionally biased region" description="Basic and acidic residues" evidence="1">
    <location>
        <begin position="105"/>
        <end position="119"/>
    </location>
</feature>
<keyword evidence="4" id="KW-1185">Reference proteome</keyword>
<dbReference type="EMBL" id="BSYR01000012">
    <property type="protein sequence ID" value="GMI76151.1"/>
    <property type="molecule type" value="Genomic_DNA"/>
</dbReference>
<protein>
    <recommendedName>
        <fullName evidence="2">CRIB domain-containing protein</fullName>
    </recommendedName>
</protein>
<evidence type="ECO:0000256" key="1">
    <source>
        <dbReference type="SAM" id="MobiDB-lite"/>
    </source>
</evidence>
<sequence>MAPNNKIKGLLKGLKYISQIFENEDEEPEMQIGLPTDVKHVAHIGSDGSSVNPAKAPSWMNEFKSGAPAAAPEHLANGEVREEEPTKVVSQEVPRSSKRSSSAHENGDSSVKEKREKVSRSLNSSPKSSRRSSSASANGECTKEKRDKPKQPKKPSSSDTSSRKPRKVPRDPSQVTESNLTSEDDSKKSIRRKRPKDAAAGNETSSQVSDARSSFEEGITLGA</sequence>
<feature type="compositionally biased region" description="Low complexity" evidence="1">
    <location>
        <begin position="120"/>
        <end position="136"/>
    </location>
</feature>
<feature type="compositionally biased region" description="Polar residues" evidence="1">
    <location>
        <begin position="202"/>
        <end position="212"/>
    </location>
</feature>
<comment type="caution">
    <text evidence="3">The sequence shown here is derived from an EMBL/GenBank/DDBJ whole genome shotgun (WGS) entry which is preliminary data.</text>
</comment>
<dbReference type="Proteomes" id="UP001165190">
    <property type="component" value="Unassembled WGS sequence"/>
</dbReference>
<dbReference type="Pfam" id="PF00786">
    <property type="entry name" value="PBD"/>
    <property type="match status" value="1"/>
</dbReference>
<dbReference type="CDD" id="cd00132">
    <property type="entry name" value="CRIB"/>
    <property type="match status" value="1"/>
</dbReference>
<evidence type="ECO:0000259" key="2">
    <source>
        <dbReference type="PROSITE" id="PS50108"/>
    </source>
</evidence>
<reference evidence="3" key="1">
    <citation type="submission" date="2023-05" db="EMBL/GenBank/DDBJ databases">
        <title>Genome and transcriptome analyses reveal genes involved in the formation of fine ridges on petal epidermal cells in Hibiscus trionum.</title>
        <authorList>
            <person name="Koshimizu S."/>
            <person name="Masuda S."/>
            <person name="Ishii T."/>
            <person name="Shirasu K."/>
            <person name="Hoshino A."/>
            <person name="Arita M."/>
        </authorList>
    </citation>
    <scope>NUCLEOTIDE SEQUENCE</scope>
    <source>
        <strain evidence="3">Hamamatsu line</strain>
    </source>
</reference>
<dbReference type="InterPro" id="IPR000095">
    <property type="entry name" value="CRIB_dom"/>
</dbReference>
<dbReference type="PANTHER" id="PTHR46325:SF39">
    <property type="entry name" value="CRIB DOMAIN-CONTAINING PROTEIN RIC8"/>
    <property type="match status" value="1"/>
</dbReference>
<name>A0A9W7HF59_HIBTR</name>
<feature type="compositionally biased region" description="Basic and acidic residues" evidence="1">
    <location>
        <begin position="141"/>
        <end position="150"/>
    </location>
</feature>
<dbReference type="PROSITE" id="PS50108">
    <property type="entry name" value="CRIB"/>
    <property type="match status" value="1"/>
</dbReference>
<proteinExistence type="predicted"/>
<organism evidence="3 4">
    <name type="scientific">Hibiscus trionum</name>
    <name type="common">Flower of an hour</name>
    <dbReference type="NCBI Taxonomy" id="183268"/>
    <lineage>
        <taxon>Eukaryota</taxon>
        <taxon>Viridiplantae</taxon>
        <taxon>Streptophyta</taxon>
        <taxon>Embryophyta</taxon>
        <taxon>Tracheophyta</taxon>
        <taxon>Spermatophyta</taxon>
        <taxon>Magnoliopsida</taxon>
        <taxon>eudicotyledons</taxon>
        <taxon>Gunneridae</taxon>
        <taxon>Pentapetalae</taxon>
        <taxon>rosids</taxon>
        <taxon>malvids</taxon>
        <taxon>Malvales</taxon>
        <taxon>Malvaceae</taxon>
        <taxon>Malvoideae</taxon>
        <taxon>Hibiscus</taxon>
    </lineage>
</organism>
<dbReference type="PANTHER" id="PTHR46325">
    <property type="entry name" value="CRIB DOMAIN-CONTAINING PROTEIN RIC8"/>
    <property type="match status" value="1"/>
</dbReference>
<feature type="region of interest" description="Disordered" evidence="1">
    <location>
        <begin position="44"/>
        <end position="223"/>
    </location>
</feature>
<feature type="domain" description="CRIB" evidence="2">
    <location>
        <begin position="32"/>
        <end position="45"/>
    </location>
</feature>
<dbReference type="OrthoDB" id="4206278at2759"/>